<dbReference type="InterPro" id="IPR011009">
    <property type="entry name" value="Kinase-like_dom_sf"/>
</dbReference>
<dbReference type="InterPro" id="IPR041726">
    <property type="entry name" value="ACAD10_11_N"/>
</dbReference>
<organism evidence="2 3">
    <name type="scientific">Salinibacillus aidingensis</name>
    <dbReference type="NCBI Taxonomy" id="237684"/>
    <lineage>
        <taxon>Bacteria</taxon>
        <taxon>Bacillati</taxon>
        <taxon>Bacillota</taxon>
        <taxon>Bacilli</taxon>
        <taxon>Bacillales</taxon>
        <taxon>Bacillaceae</taxon>
        <taxon>Salinibacillus</taxon>
    </lineage>
</organism>
<dbReference type="Pfam" id="PF01636">
    <property type="entry name" value="APH"/>
    <property type="match status" value="1"/>
</dbReference>
<dbReference type="PANTHER" id="PTHR47829">
    <property type="entry name" value="HYDROLASE, PUTATIVE (AFU_ORTHOLOGUE AFUA_1G12880)-RELATED"/>
    <property type="match status" value="1"/>
</dbReference>
<reference evidence="3" key="1">
    <citation type="journal article" date="2019" name="Int. J. Syst. Evol. Microbiol.">
        <title>The Global Catalogue of Microorganisms (GCM) 10K type strain sequencing project: providing services to taxonomists for standard genome sequencing and annotation.</title>
        <authorList>
            <consortium name="The Broad Institute Genomics Platform"/>
            <consortium name="The Broad Institute Genome Sequencing Center for Infectious Disease"/>
            <person name="Wu L."/>
            <person name="Ma J."/>
        </authorList>
    </citation>
    <scope>NUCLEOTIDE SEQUENCE [LARGE SCALE GENOMIC DNA]</scope>
    <source>
        <strain evidence="3">JCM 12389</strain>
    </source>
</reference>
<dbReference type="EMBL" id="BAAADO010000002">
    <property type="protein sequence ID" value="GAA0486034.1"/>
    <property type="molecule type" value="Genomic_DNA"/>
</dbReference>
<dbReference type="RefSeq" id="WP_343838142.1">
    <property type="nucleotide sequence ID" value="NZ_BAAADO010000002.1"/>
</dbReference>
<dbReference type="Proteomes" id="UP001500880">
    <property type="component" value="Unassembled WGS sequence"/>
</dbReference>
<dbReference type="PANTHER" id="PTHR47829:SF1">
    <property type="entry name" value="HAD FAMILY PHOSPHATASE"/>
    <property type="match status" value="1"/>
</dbReference>
<dbReference type="InterPro" id="IPR002575">
    <property type="entry name" value="Aminoglycoside_PTrfase"/>
</dbReference>
<gene>
    <name evidence="2" type="ORF">GCM10008986_09230</name>
</gene>
<evidence type="ECO:0000313" key="3">
    <source>
        <dbReference type="Proteomes" id="UP001500880"/>
    </source>
</evidence>
<keyword evidence="3" id="KW-1185">Reference proteome</keyword>
<protein>
    <submittedName>
        <fullName evidence="2">Phosphotransferase family protein</fullName>
    </submittedName>
</protein>
<name>A0ABP3KU02_9BACI</name>
<dbReference type="Gene3D" id="3.90.1200.10">
    <property type="match status" value="1"/>
</dbReference>
<feature type="domain" description="Aminoglycoside phosphotransferase" evidence="1">
    <location>
        <begin position="35"/>
        <end position="265"/>
    </location>
</feature>
<evidence type="ECO:0000313" key="2">
    <source>
        <dbReference type="EMBL" id="GAA0486034.1"/>
    </source>
</evidence>
<accession>A0ABP3KU02</accession>
<proteinExistence type="predicted"/>
<dbReference type="CDD" id="cd05154">
    <property type="entry name" value="ACAD10_11_N-like"/>
    <property type="match status" value="1"/>
</dbReference>
<evidence type="ECO:0000259" key="1">
    <source>
        <dbReference type="Pfam" id="PF01636"/>
    </source>
</evidence>
<dbReference type="InterPro" id="IPR052898">
    <property type="entry name" value="ACAD10-like"/>
</dbReference>
<dbReference type="SUPFAM" id="SSF56112">
    <property type="entry name" value="Protein kinase-like (PK-like)"/>
    <property type="match status" value="1"/>
</dbReference>
<dbReference type="Gene3D" id="3.30.200.20">
    <property type="entry name" value="Phosphorylase Kinase, domain 1"/>
    <property type="match status" value="1"/>
</dbReference>
<sequence>MTIGNYVDQDQINWQQLEKHLRESIEALPQETMKVKKFSEGYSNLTYLISIGDWEAVLRRPPFGEIPPKAHDMHREYTILSKVNHAFPLAPKPLLYSDNPEIMNRHFYVMEKKEGYVIDDELPPSYGGSEQAGPIISDRMIQTLTKMQAIDYKEANLTDIGKPAGYLERQVHGWIKRYQRSKTDEWQGVSELETWFKQHIPTTTETTIVHNDFKLNNLLFDPEAPGKINGVLDWELSTIGDPLTDLGSTLAYWGQSEDPDLGIHFVTNQPGFYSRREFAEAYAKQSGRDISNITYYVAFGFYKLAVILQQIYYRWKKGEADDDRFQNLNQAVANLLEMAHLTRSNRLI</sequence>
<comment type="caution">
    <text evidence="2">The sequence shown here is derived from an EMBL/GenBank/DDBJ whole genome shotgun (WGS) entry which is preliminary data.</text>
</comment>